<name>A0AB33V8H2_RALSU</name>
<comment type="caution">
    <text evidence="6">The sequence shown here is derived from an EMBL/GenBank/DDBJ whole genome shotgun (WGS) entry which is preliminary data.</text>
</comment>
<dbReference type="Pfam" id="PF03707">
    <property type="entry name" value="MHYT"/>
    <property type="match status" value="3"/>
</dbReference>
<dbReference type="Pfam" id="PF00990">
    <property type="entry name" value="GGDEF"/>
    <property type="match status" value="1"/>
</dbReference>
<keyword evidence="2" id="KW-0812">Transmembrane</keyword>
<dbReference type="SMART" id="SM00267">
    <property type="entry name" value="GGDEF"/>
    <property type="match status" value="1"/>
</dbReference>
<dbReference type="InterPro" id="IPR043128">
    <property type="entry name" value="Rev_trsase/Diguanyl_cyclase"/>
</dbReference>
<accession>A0AB33V8H2</accession>
<dbReference type="CDD" id="cd01948">
    <property type="entry name" value="EAL"/>
    <property type="match status" value="1"/>
</dbReference>
<dbReference type="CDD" id="cd01949">
    <property type="entry name" value="GGDEF"/>
    <property type="match status" value="1"/>
</dbReference>
<dbReference type="EMBL" id="AAKL01000062">
    <property type="protein sequence ID" value="EAP71193.1"/>
    <property type="molecule type" value="Genomic_DNA"/>
</dbReference>
<evidence type="ECO:0000259" key="5">
    <source>
        <dbReference type="PROSITE" id="PS50924"/>
    </source>
</evidence>
<dbReference type="PROSITE" id="PS50924">
    <property type="entry name" value="MHYT"/>
    <property type="match status" value="1"/>
</dbReference>
<feature type="transmembrane region" description="Helical" evidence="2">
    <location>
        <begin position="141"/>
        <end position="160"/>
    </location>
</feature>
<dbReference type="PANTHER" id="PTHR44757">
    <property type="entry name" value="DIGUANYLATE CYCLASE DGCP"/>
    <property type="match status" value="1"/>
</dbReference>
<dbReference type="GO" id="GO:0016020">
    <property type="term" value="C:membrane"/>
    <property type="evidence" value="ECO:0007669"/>
    <property type="project" value="UniProtKB-UniRule"/>
</dbReference>
<dbReference type="PROSITE" id="PS50883">
    <property type="entry name" value="EAL"/>
    <property type="match status" value="1"/>
</dbReference>
<dbReference type="Gene3D" id="3.20.20.450">
    <property type="entry name" value="EAL domain"/>
    <property type="match status" value="1"/>
</dbReference>
<evidence type="ECO:0000313" key="7">
    <source>
        <dbReference type="Proteomes" id="UP000005933"/>
    </source>
</evidence>
<dbReference type="Pfam" id="PF00563">
    <property type="entry name" value="EAL"/>
    <property type="match status" value="1"/>
</dbReference>
<feature type="transmembrane region" description="Helical" evidence="2">
    <location>
        <begin position="172"/>
        <end position="194"/>
    </location>
</feature>
<evidence type="ECO:0000259" key="4">
    <source>
        <dbReference type="PROSITE" id="PS50887"/>
    </source>
</evidence>
<dbReference type="GO" id="GO:0071732">
    <property type="term" value="P:cellular response to nitric oxide"/>
    <property type="evidence" value="ECO:0007669"/>
    <property type="project" value="UniProtKB-ARBA"/>
</dbReference>
<feature type="transmembrane region" description="Helical" evidence="2">
    <location>
        <begin position="108"/>
        <end position="129"/>
    </location>
</feature>
<dbReference type="InterPro" id="IPR005330">
    <property type="entry name" value="MHYT_dom"/>
</dbReference>
<dbReference type="AlphaFoldDB" id="A0AB33V8H2"/>
<gene>
    <name evidence="6" type="ORF">RRSL_01002</name>
</gene>
<dbReference type="InterPro" id="IPR001633">
    <property type="entry name" value="EAL_dom"/>
</dbReference>
<organism evidence="6 7">
    <name type="scientific">Ralstonia solanacearum (strain UW551)</name>
    <dbReference type="NCBI Taxonomy" id="342110"/>
    <lineage>
        <taxon>Bacteria</taxon>
        <taxon>Pseudomonadati</taxon>
        <taxon>Pseudomonadota</taxon>
        <taxon>Betaproteobacteria</taxon>
        <taxon>Burkholderiales</taxon>
        <taxon>Burkholderiaceae</taxon>
        <taxon>Ralstonia</taxon>
        <taxon>Ralstonia solanacearum species complex</taxon>
    </lineage>
</organism>
<dbReference type="SUPFAM" id="SSF141868">
    <property type="entry name" value="EAL domain-like"/>
    <property type="match status" value="1"/>
</dbReference>
<dbReference type="InterPro" id="IPR052155">
    <property type="entry name" value="Biofilm_reg_signaling"/>
</dbReference>
<dbReference type="PROSITE" id="PS50887">
    <property type="entry name" value="GGDEF"/>
    <property type="match status" value="1"/>
</dbReference>
<dbReference type="FunFam" id="3.30.70.270:FF:000001">
    <property type="entry name" value="Diguanylate cyclase domain protein"/>
    <property type="match status" value="1"/>
</dbReference>
<dbReference type="FunFam" id="3.20.20.450:FF:000001">
    <property type="entry name" value="Cyclic di-GMP phosphodiesterase yahA"/>
    <property type="match status" value="1"/>
</dbReference>
<proteinExistence type="predicted"/>
<dbReference type="InterPro" id="IPR000160">
    <property type="entry name" value="GGDEF_dom"/>
</dbReference>
<evidence type="ECO:0000313" key="6">
    <source>
        <dbReference type="EMBL" id="EAP71193.1"/>
    </source>
</evidence>
<evidence type="ECO:0008006" key="8">
    <source>
        <dbReference type="Google" id="ProtNLM"/>
    </source>
</evidence>
<evidence type="ECO:0000256" key="2">
    <source>
        <dbReference type="PROSITE-ProRule" id="PRU00244"/>
    </source>
</evidence>
<feature type="transmembrane region" description="Helical" evidence="2">
    <location>
        <begin position="40"/>
        <end position="61"/>
    </location>
</feature>
<comment type="catalytic activity">
    <reaction evidence="1">
        <text>3',3'-c-di-GMP + H2O = 5'-phosphoguanylyl(3'-&gt;5')guanosine + H(+)</text>
        <dbReference type="Rhea" id="RHEA:24902"/>
        <dbReference type="ChEBI" id="CHEBI:15377"/>
        <dbReference type="ChEBI" id="CHEBI:15378"/>
        <dbReference type="ChEBI" id="CHEBI:58754"/>
        <dbReference type="ChEBI" id="CHEBI:58805"/>
        <dbReference type="EC" id="3.1.4.52"/>
    </reaction>
    <physiologicalReaction direction="left-to-right" evidence="1">
        <dbReference type="Rhea" id="RHEA:24903"/>
    </physiologicalReaction>
</comment>
<feature type="transmembrane region" description="Helical" evidence="2">
    <location>
        <begin position="73"/>
        <end position="96"/>
    </location>
</feature>
<dbReference type="Proteomes" id="UP000005933">
    <property type="component" value="Unassembled WGS sequence"/>
</dbReference>
<dbReference type="SUPFAM" id="SSF55073">
    <property type="entry name" value="Nucleotide cyclase"/>
    <property type="match status" value="1"/>
</dbReference>
<dbReference type="GO" id="GO:0071111">
    <property type="term" value="F:cyclic-guanylate-specific phosphodiesterase activity"/>
    <property type="evidence" value="ECO:0007669"/>
    <property type="project" value="UniProtKB-EC"/>
</dbReference>
<keyword evidence="2" id="KW-0472">Membrane</keyword>
<feature type="transmembrane region" description="Helical" evidence="2">
    <location>
        <begin position="246"/>
        <end position="268"/>
    </location>
</feature>
<dbReference type="PANTHER" id="PTHR44757:SF2">
    <property type="entry name" value="BIOFILM ARCHITECTURE MAINTENANCE PROTEIN MBAA"/>
    <property type="match status" value="1"/>
</dbReference>
<dbReference type="NCBIfam" id="TIGR00254">
    <property type="entry name" value="GGDEF"/>
    <property type="match status" value="1"/>
</dbReference>
<dbReference type="InterPro" id="IPR035919">
    <property type="entry name" value="EAL_sf"/>
</dbReference>
<dbReference type="SMART" id="SM00052">
    <property type="entry name" value="EAL"/>
    <property type="match status" value="1"/>
</dbReference>
<keyword evidence="2" id="KW-1133">Transmembrane helix</keyword>
<reference evidence="6 7" key="1">
    <citation type="journal article" date="2006" name="Mol. Plant Microbe Interact.">
        <title>Identification of open reading frames unique to a select agent: Ralstonia solanacearum race 3 biovar 2.</title>
        <authorList>
            <person name="Gabriel D.W."/>
            <person name="Allen C."/>
            <person name="Schell M."/>
            <person name="Denny T.P."/>
            <person name="Greenberg J.T."/>
            <person name="Duan Y.P."/>
            <person name="Flores-Cruz Z."/>
            <person name="Huang Q."/>
            <person name="Clifford J.M."/>
            <person name="Presting G."/>
            <person name="Gonzalez E.T."/>
            <person name="Reddy J."/>
            <person name="Elphinstone J."/>
            <person name="Swanson J."/>
            <person name="Yao J."/>
            <person name="Mulholland V."/>
            <person name="Liu L."/>
            <person name="Farmerie W."/>
            <person name="Patnaikuni M."/>
            <person name="Balogh B."/>
            <person name="Norman D."/>
            <person name="Alvarez A."/>
            <person name="Castillo J.A."/>
            <person name="Jones J."/>
            <person name="Saddler G."/>
            <person name="Walunas T."/>
            <person name="Zhukov A."/>
            <person name="Mikhailova N."/>
        </authorList>
    </citation>
    <scope>NUCLEOTIDE SEQUENCE [LARGE SCALE GENOMIC DNA]</scope>
    <source>
        <strain evidence="6 7">UW551</strain>
    </source>
</reference>
<evidence type="ECO:0000259" key="3">
    <source>
        <dbReference type="PROSITE" id="PS50883"/>
    </source>
</evidence>
<dbReference type="InterPro" id="IPR029787">
    <property type="entry name" value="Nucleotide_cyclase"/>
</dbReference>
<feature type="domain" description="EAL" evidence="3">
    <location>
        <begin position="465"/>
        <end position="719"/>
    </location>
</feature>
<feature type="domain" description="MHYT" evidence="5">
    <location>
        <begin position="37"/>
        <end position="230"/>
    </location>
</feature>
<protein>
    <recommendedName>
        <fullName evidence="8">Bifunctional diguanylate cyclase/phosphodiesterase</fullName>
    </recommendedName>
</protein>
<evidence type="ECO:0000256" key="1">
    <source>
        <dbReference type="ARBA" id="ARBA00051114"/>
    </source>
</evidence>
<feature type="domain" description="GGDEF" evidence="4">
    <location>
        <begin position="324"/>
        <end position="456"/>
    </location>
</feature>
<feature type="transmembrane region" description="Helical" evidence="2">
    <location>
        <begin position="206"/>
        <end position="226"/>
    </location>
</feature>
<sequence length="732" mass="78490">MADNVCMCRIRRPRPSTAREGRPGSARPGESMLVGSYHPLLVLLSLFVAILASYTALDMAGRIATARGRAVPWWLAGGACAMGLGIWSMHFVGMLAFSLPIPLGYDPWITLASLLIAVGLSAFALWLVCQRRLPWPRLGGGAVLMGAGVAAMHYTGMAAMRMSPGIRYDPVLFALSVVIAVLASGAALWIAFRLRRQSRRVRAMRAGAAVVMGLAIVGMHYTGMAAAGFPLGSFCGAARGGVSVEWLALVIIVVTLAVLAMALVISVLDLRMEARTAVLATSLAKANKELAYLALHDSLTKLSNRLLLEDRLEQAIRSAGRNRGSFALMFLDLDGFKAVNDVYGHHAGDLLLADVARRIVACVRLQDTVARVGGDEFVVLASVGEPADAGTLADALLAAAREPFLVDGHALRVSTSIGIALYPGDGASQHDLLTNADAAMYHAKGTGRDTYCFFEASMNANVHKQLQLVQDLRQALERRELVLHYQPKFSAPDGPVVGVEALVRWQHPSRGLVPPDAFIPLAEKTGLIVPLGAWVLDEACRQMAQWRREGRTSWSIAVNLSAVQFAHAALVDTVRDTLARHALEPPCLTLEITESTAMRDADASLRILQQLHAMGVRISIDDFGTGYSSLLYLKRLPASELKIDRGFVRDLAHDTEDAAIVSAVVALGQTLNLRIVAEGVETEAQQAFLTRLGCHALQGNLLGRPMTAQALAEAVGQLEAHGAWPMRAGGRS</sequence>
<dbReference type="Gene3D" id="3.30.70.270">
    <property type="match status" value="1"/>
</dbReference>